<evidence type="ECO:0000313" key="2">
    <source>
        <dbReference type="Proteomes" id="UP001151760"/>
    </source>
</evidence>
<protein>
    <submittedName>
        <fullName evidence="1">Uncharacterized protein</fullName>
    </submittedName>
</protein>
<gene>
    <name evidence="1" type="ORF">Tco_0877251</name>
</gene>
<reference evidence="1" key="2">
    <citation type="submission" date="2022-01" db="EMBL/GenBank/DDBJ databases">
        <authorList>
            <person name="Yamashiro T."/>
            <person name="Shiraishi A."/>
            <person name="Satake H."/>
            <person name="Nakayama K."/>
        </authorList>
    </citation>
    <scope>NUCLEOTIDE SEQUENCE</scope>
</reference>
<dbReference type="EMBL" id="BQNB010013644">
    <property type="protein sequence ID" value="GJT18545.1"/>
    <property type="molecule type" value="Genomic_DNA"/>
</dbReference>
<organism evidence="1 2">
    <name type="scientific">Tanacetum coccineum</name>
    <dbReference type="NCBI Taxonomy" id="301880"/>
    <lineage>
        <taxon>Eukaryota</taxon>
        <taxon>Viridiplantae</taxon>
        <taxon>Streptophyta</taxon>
        <taxon>Embryophyta</taxon>
        <taxon>Tracheophyta</taxon>
        <taxon>Spermatophyta</taxon>
        <taxon>Magnoliopsida</taxon>
        <taxon>eudicotyledons</taxon>
        <taxon>Gunneridae</taxon>
        <taxon>Pentapetalae</taxon>
        <taxon>asterids</taxon>
        <taxon>campanulids</taxon>
        <taxon>Asterales</taxon>
        <taxon>Asteraceae</taxon>
        <taxon>Asteroideae</taxon>
        <taxon>Anthemideae</taxon>
        <taxon>Anthemidinae</taxon>
        <taxon>Tanacetum</taxon>
    </lineage>
</organism>
<dbReference type="Proteomes" id="UP001151760">
    <property type="component" value="Unassembled WGS sequence"/>
</dbReference>
<reference evidence="1" key="1">
    <citation type="journal article" date="2022" name="Int. J. Mol. Sci.">
        <title>Draft Genome of Tanacetum Coccineum: Genomic Comparison of Closely Related Tanacetum-Family Plants.</title>
        <authorList>
            <person name="Yamashiro T."/>
            <person name="Shiraishi A."/>
            <person name="Nakayama K."/>
            <person name="Satake H."/>
        </authorList>
    </citation>
    <scope>NUCLEOTIDE SEQUENCE</scope>
</reference>
<evidence type="ECO:0000313" key="1">
    <source>
        <dbReference type="EMBL" id="GJT18545.1"/>
    </source>
</evidence>
<proteinExistence type="predicted"/>
<name>A0ABQ5BUL8_9ASTR</name>
<sequence>MSKRLSQCPLKEEVYDSHPEGLIDPEFFQSHAIELLKKHGLDECVSMSIPMATERLDADLQGTPTDQMTYRRMIGGLKGDHAGCKDIKNKSASEDAFSRCYLDAYSTD</sequence>
<accession>A0ABQ5BUL8</accession>
<keyword evidence="2" id="KW-1185">Reference proteome</keyword>
<comment type="caution">
    <text evidence="1">The sequence shown here is derived from an EMBL/GenBank/DDBJ whole genome shotgun (WGS) entry which is preliminary data.</text>
</comment>